<dbReference type="AlphaFoldDB" id="A0A6C0DWR2"/>
<evidence type="ECO:0000256" key="2">
    <source>
        <dbReference type="ARBA" id="ARBA00022801"/>
    </source>
</evidence>
<keyword evidence="2" id="KW-0378">Hydrolase</keyword>
<accession>A0A6C0DWR2</accession>
<dbReference type="InterPro" id="IPR003653">
    <property type="entry name" value="Peptidase_C48_C"/>
</dbReference>
<evidence type="ECO:0000256" key="1">
    <source>
        <dbReference type="ARBA" id="ARBA00022670"/>
    </source>
</evidence>
<evidence type="ECO:0000313" key="4">
    <source>
        <dbReference type="EMBL" id="QHT21287.1"/>
    </source>
</evidence>
<dbReference type="GO" id="GO:0006508">
    <property type="term" value="P:proteolysis"/>
    <property type="evidence" value="ECO:0007669"/>
    <property type="project" value="UniProtKB-KW"/>
</dbReference>
<dbReference type="Gene3D" id="3.40.395.10">
    <property type="entry name" value="Adenoviral Proteinase, Chain A"/>
    <property type="match status" value="1"/>
</dbReference>
<proteinExistence type="predicted"/>
<feature type="domain" description="Ubiquitin-like protease family profile" evidence="3">
    <location>
        <begin position="184"/>
        <end position="291"/>
    </location>
</feature>
<protein>
    <recommendedName>
        <fullName evidence="3">Ubiquitin-like protease family profile domain-containing protein</fullName>
    </recommendedName>
</protein>
<evidence type="ECO:0000259" key="3">
    <source>
        <dbReference type="Pfam" id="PF02902"/>
    </source>
</evidence>
<name>A0A6C0DWR2_9ZZZZ</name>
<sequence>MARTNTRTRRKRRTNQRVRLPIRSKTHRLNCSPAIKNSVSTESCFTPEILMKIKDNYNKRHHSSAIQENDPKKIWHLLRERLSCEREDCWLKEIGSSALRQQIKSYVFAPTHPPEWNKNPDEWLSNFDIKDVAKQYETSNPEFKLIGPTTIDFDTRLPENGKCVLEDLCTFSLDKFINAKKTKIGMVFNLDKHYQSGSHWVSLFVDIENHFLFYFDSADNDIPPEIWVKNGASKNKKGSQTPLVNRLIEQGKAHDIDFDFYTNEGNQHQKSNTECGMYSIFFITTLLTGKTPFTKGVMSVPSRINLFLKKKIPDKYMLECRKIFFND</sequence>
<keyword evidence="1" id="KW-0645">Protease</keyword>
<dbReference type="SUPFAM" id="SSF54001">
    <property type="entry name" value="Cysteine proteinases"/>
    <property type="match status" value="1"/>
</dbReference>
<dbReference type="EMBL" id="MN739689">
    <property type="protein sequence ID" value="QHT21287.1"/>
    <property type="molecule type" value="Genomic_DNA"/>
</dbReference>
<organism evidence="4">
    <name type="scientific">viral metagenome</name>
    <dbReference type="NCBI Taxonomy" id="1070528"/>
    <lineage>
        <taxon>unclassified sequences</taxon>
        <taxon>metagenomes</taxon>
        <taxon>organismal metagenomes</taxon>
    </lineage>
</organism>
<dbReference type="Pfam" id="PF02902">
    <property type="entry name" value="Peptidase_C48"/>
    <property type="match status" value="1"/>
</dbReference>
<reference evidence="4" key="1">
    <citation type="journal article" date="2020" name="Nature">
        <title>Giant virus diversity and host interactions through global metagenomics.</title>
        <authorList>
            <person name="Schulz F."/>
            <person name="Roux S."/>
            <person name="Paez-Espino D."/>
            <person name="Jungbluth S."/>
            <person name="Walsh D.A."/>
            <person name="Denef V.J."/>
            <person name="McMahon K.D."/>
            <person name="Konstantinidis K.T."/>
            <person name="Eloe-Fadrosh E.A."/>
            <person name="Kyrpides N.C."/>
            <person name="Woyke T."/>
        </authorList>
    </citation>
    <scope>NUCLEOTIDE SEQUENCE</scope>
    <source>
        <strain evidence="4">GVMAG-M-3300023174-92</strain>
    </source>
</reference>
<dbReference type="GO" id="GO:0008234">
    <property type="term" value="F:cysteine-type peptidase activity"/>
    <property type="evidence" value="ECO:0007669"/>
    <property type="project" value="InterPro"/>
</dbReference>
<dbReference type="InterPro" id="IPR038765">
    <property type="entry name" value="Papain-like_cys_pep_sf"/>
</dbReference>